<dbReference type="AlphaFoldDB" id="A0A5N6YXN3"/>
<keyword evidence="2" id="KW-1185">Reference proteome</keyword>
<sequence length="65" mass="7648">MKCNYPDFGVASLDCGRPWIFLNHWRFSDILGISIGYNLYYPSTAYLFISYYSLFSTPFSTEQLR</sequence>
<accession>A0A5N6YXN3</accession>
<protein>
    <submittedName>
        <fullName evidence="1">Uncharacterized protein</fullName>
    </submittedName>
</protein>
<proteinExistence type="predicted"/>
<evidence type="ECO:0000313" key="2">
    <source>
        <dbReference type="Proteomes" id="UP000327118"/>
    </source>
</evidence>
<reference evidence="2" key="1">
    <citation type="submission" date="2019-04" db="EMBL/GenBank/DDBJ databases">
        <title>Friends and foes A comparative genomics studyof 23 Aspergillus species from section Flavi.</title>
        <authorList>
            <consortium name="DOE Joint Genome Institute"/>
            <person name="Kjaerbolling I."/>
            <person name="Vesth T."/>
            <person name="Frisvad J.C."/>
            <person name="Nybo J.L."/>
            <person name="Theobald S."/>
            <person name="Kildgaard S."/>
            <person name="Isbrandt T."/>
            <person name="Kuo A."/>
            <person name="Sato A."/>
            <person name="Lyhne E.K."/>
            <person name="Kogle M.E."/>
            <person name="Wiebenga A."/>
            <person name="Kun R.S."/>
            <person name="Lubbers R.J."/>
            <person name="Makela M.R."/>
            <person name="Barry K."/>
            <person name="Chovatia M."/>
            <person name="Clum A."/>
            <person name="Daum C."/>
            <person name="Haridas S."/>
            <person name="He G."/>
            <person name="LaButti K."/>
            <person name="Lipzen A."/>
            <person name="Mondo S."/>
            <person name="Riley R."/>
            <person name="Salamov A."/>
            <person name="Simmons B.A."/>
            <person name="Magnuson J.K."/>
            <person name="Henrissat B."/>
            <person name="Mortensen U.H."/>
            <person name="Larsen T.O."/>
            <person name="Devries R.P."/>
            <person name="Grigoriev I.V."/>
            <person name="Machida M."/>
            <person name="Baker S.E."/>
            <person name="Andersen M.R."/>
        </authorList>
    </citation>
    <scope>NUCLEOTIDE SEQUENCE [LARGE SCALE GENOMIC DNA]</scope>
    <source>
        <strain evidence="2">CBS 553.77</strain>
    </source>
</reference>
<evidence type="ECO:0000313" key="1">
    <source>
        <dbReference type="EMBL" id="KAE8350195.1"/>
    </source>
</evidence>
<gene>
    <name evidence="1" type="ORF">BDV28DRAFT_139602</name>
</gene>
<organism evidence="1 2">
    <name type="scientific">Aspergillus coremiiformis</name>
    <dbReference type="NCBI Taxonomy" id="138285"/>
    <lineage>
        <taxon>Eukaryota</taxon>
        <taxon>Fungi</taxon>
        <taxon>Dikarya</taxon>
        <taxon>Ascomycota</taxon>
        <taxon>Pezizomycotina</taxon>
        <taxon>Eurotiomycetes</taxon>
        <taxon>Eurotiomycetidae</taxon>
        <taxon>Eurotiales</taxon>
        <taxon>Aspergillaceae</taxon>
        <taxon>Aspergillus</taxon>
        <taxon>Aspergillus subgen. Circumdati</taxon>
    </lineage>
</organism>
<dbReference type="Proteomes" id="UP000327118">
    <property type="component" value="Unassembled WGS sequence"/>
</dbReference>
<name>A0A5N6YXN3_9EURO</name>
<dbReference type="EMBL" id="ML739241">
    <property type="protein sequence ID" value="KAE8350195.1"/>
    <property type="molecule type" value="Genomic_DNA"/>
</dbReference>